<evidence type="ECO:0000313" key="4">
    <source>
        <dbReference type="Proteomes" id="UP000663856"/>
    </source>
</evidence>
<feature type="compositionally biased region" description="Polar residues" evidence="2">
    <location>
        <begin position="31"/>
        <end position="41"/>
    </location>
</feature>
<organism evidence="3 4">
    <name type="scientific">Rotaria magnacalcarata</name>
    <dbReference type="NCBI Taxonomy" id="392030"/>
    <lineage>
        <taxon>Eukaryota</taxon>
        <taxon>Metazoa</taxon>
        <taxon>Spiralia</taxon>
        <taxon>Gnathifera</taxon>
        <taxon>Rotifera</taxon>
        <taxon>Eurotatoria</taxon>
        <taxon>Bdelloidea</taxon>
        <taxon>Philodinida</taxon>
        <taxon>Philodinidae</taxon>
        <taxon>Rotaria</taxon>
    </lineage>
</organism>
<accession>A0A816PRE2</accession>
<comment type="caution">
    <text evidence="3">The sequence shown here is derived from an EMBL/GenBank/DDBJ whole genome shotgun (WGS) entry which is preliminary data.</text>
</comment>
<feature type="region of interest" description="Disordered" evidence="2">
    <location>
        <begin position="31"/>
        <end position="127"/>
    </location>
</feature>
<evidence type="ECO:0000256" key="1">
    <source>
        <dbReference type="SAM" id="Coils"/>
    </source>
</evidence>
<keyword evidence="1" id="KW-0175">Coiled coil</keyword>
<sequence>MTLNNYYNSMNAIQKDRLCEGNDIQEQIHQFNQQEKSGKSSSLKRHHTNHSQVEEQSFYDRTDDNENDDYQQIMNHRDKKKMKDKGEKYSTRTITNSNSFQENTNINNSNRPPFQRSGPSQPHQHQQQAVIINNNNNKLNSNNQIKVSHQALKFAAENHLQPLKFVCEPRISEQKQSAKLIQDFFKFISTDFSKQNPTYLKPLGFDVWWVDRDGNIQALTKHIDLYVYLCKEERYPKEINNIKITPHTPKHLPTQRSTILKWINNTISFNELKNELSEKYKSIYSIEEILGTANERNRHVRVDFSDQKEYNDILNSGKITIYGQLYDVDEYLPAPKLLICTKCNQPGHTKKLCSYSLFEICRRCGKDRKNEEDHKTCQIKCHNCQGDHTSTDYKCPTIQEYRRNLVIELRKRPDILPVNAQIFIPSECRQNGEKNKIIENKLAHQQQQQQKEHQFKLIGNDYNVWPILQHNVANQTTSSNNNNNIYTTITSLRDDLDKIKKEYTEEQRKIHQKYTENLNAMNQSWLIMQQQVDTQTQMVTTMNDIIGSTLFTTCSIVISSVCLTLEKMKNGKNNAELDGIINVTQQQLTLLNNEKSIYLTHQSSLQQLLNKQKLALNSALSTIIQQQNE</sequence>
<feature type="coiled-coil region" evidence="1">
    <location>
        <begin position="489"/>
        <end position="516"/>
    </location>
</feature>
<protein>
    <recommendedName>
        <fullName evidence="5">CCHC-type domain-containing protein</fullName>
    </recommendedName>
</protein>
<proteinExistence type="predicted"/>
<dbReference type="Proteomes" id="UP000663856">
    <property type="component" value="Unassembled WGS sequence"/>
</dbReference>
<dbReference type="EMBL" id="CAJNRF010003728">
    <property type="protein sequence ID" value="CAF2052985.1"/>
    <property type="molecule type" value="Genomic_DNA"/>
</dbReference>
<name>A0A816PRE2_9BILA</name>
<evidence type="ECO:0000256" key="2">
    <source>
        <dbReference type="SAM" id="MobiDB-lite"/>
    </source>
</evidence>
<evidence type="ECO:0008006" key="5">
    <source>
        <dbReference type="Google" id="ProtNLM"/>
    </source>
</evidence>
<feature type="compositionally biased region" description="Polar residues" evidence="2">
    <location>
        <begin position="91"/>
        <end position="112"/>
    </location>
</feature>
<feature type="compositionally biased region" description="Low complexity" evidence="2">
    <location>
        <begin position="115"/>
        <end position="127"/>
    </location>
</feature>
<evidence type="ECO:0000313" key="3">
    <source>
        <dbReference type="EMBL" id="CAF2052985.1"/>
    </source>
</evidence>
<gene>
    <name evidence="3" type="ORF">WKI299_LOCUS10585</name>
</gene>
<reference evidence="3" key="1">
    <citation type="submission" date="2021-02" db="EMBL/GenBank/DDBJ databases">
        <authorList>
            <person name="Nowell W R."/>
        </authorList>
    </citation>
    <scope>NUCLEOTIDE SEQUENCE</scope>
</reference>
<dbReference type="AlphaFoldDB" id="A0A816PRE2"/>